<organism evidence="9 10">
    <name type="scientific">Mucor lusitanicus CBS 277.49</name>
    <dbReference type="NCBI Taxonomy" id="747725"/>
    <lineage>
        <taxon>Eukaryota</taxon>
        <taxon>Fungi</taxon>
        <taxon>Fungi incertae sedis</taxon>
        <taxon>Mucoromycota</taxon>
        <taxon>Mucoromycotina</taxon>
        <taxon>Mucoromycetes</taxon>
        <taxon>Mucorales</taxon>
        <taxon>Mucorineae</taxon>
        <taxon>Mucoraceae</taxon>
        <taxon>Mucor</taxon>
    </lineage>
</organism>
<dbReference type="EMBL" id="AMYB01000010">
    <property type="protein sequence ID" value="OAC98545.1"/>
    <property type="molecule type" value="Genomic_DNA"/>
</dbReference>
<evidence type="ECO:0000256" key="1">
    <source>
        <dbReference type="ARBA" id="ARBA00001968"/>
    </source>
</evidence>
<keyword evidence="7" id="KW-0539">Nucleus</keyword>
<dbReference type="GO" id="GO:0016787">
    <property type="term" value="F:hydrolase activity"/>
    <property type="evidence" value="ECO:0007669"/>
    <property type="project" value="UniProtKB-KW"/>
</dbReference>
<dbReference type="AlphaFoldDB" id="A0A168HA14"/>
<dbReference type="GO" id="GO:0004518">
    <property type="term" value="F:nuclease activity"/>
    <property type="evidence" value="ECO:0007669"/>
    <property type="project" value="UniProtKB-KW"/>
</dbReference>
<comment type="similarity">
    <text evidence="3">Belongs to the HARBI1 family.</text>
</comment>
<evidence type="ECO:0000256" key="2">
    <source>
        <dbReference type="ARBA" id="ARBA00004123"/>
    </source>
</evidence>
<keyword evidence="5" id="KW-0479">Metal-binding</keyword>
<evidence type="ECO:0000256" key="7">
    <source>
        <dbReference type="ARBA" id="ARBA00023242"/>
    </source>
</evidence>
<evidence type="ECO:0000256" key="5">
    <source>
        <dbReference type="ARBA" id="ARBA00022723"/>
    </source>
</evidence>
<protein>
    <recommendedName>
        <fullName evidence="8">DDE Tnp4 domain-containing protein</fullName>
    </recommendedName>
</protein>
<name>A0A168HA14_MUCCL</name>
<evidence type="ECO:0000313" key="10">
    <source>
        <dbReference type="Proteomes" id="UP000077051"/>
    </source>
</evidence>
<dbReference type="GO" id="GO:0005634">
    <property type="term" value="C:nucleus"/>
    <property type="evidence" value="ECO:0007669"/>
    <property type="project" value="UniProtKB-SubCell"/>
</dbReference>
<evidence type="ECO:0000256" key="6">
    <source>
        <dbReference type="ARBA" id="ARBA00022801"/>
    </source>
</evidence>
<dbReference type="InterPro" id="IPR027806">
    <property type="entry name" value="HARBI1_dom"/>
</dbReference>
<evidence type="ECO:0000256" key="4">
    <source>
        <dbReference type="ARBA" id="ARBA00022722"/>
    </source>
</evidence>
<dbReference type="Pfam" id="PF13359">
    <property type="entry name" value="DDE_Tnp_4"/>
    <property type="match status" value="1"/>
</dbReference>
<evidence type="ECO:0000259" key="8">
    <source>
        <dbReference type="Pfam" id="PF13359"/>
    </source>
</evidence>
<sequence>MRKIKQANAVLKIAHRINSLKDVKKVLKVPTFNIPVIAESLEKVIKEHPDSKKLEAIQSRRYLRPRKDKPYRKRSDQEDDNTIDKFFNKYTEVQFRMFARMSKPCFFRLYDEINDHQVFINNSGPPQRNVRIQMLVALTRLGMSGNGDTNRRLALTFDISHGSVNTYCNRFREAVKSLEPEYARWPNEEEKRKILHKHKERYDLHDCIGFMDGSIIPLYRTPHFHPDKFFSRKQVPAMQSVFICDADLRVLYHESGHYGSSNDPGVIMNGLLLPKVPQFFPNNEYVIADSIYRKTTWCMPIKKESDGLTGSDKKFNNYLSKARVRVEHCFAALKGRFPSLEGLRYKLNKREDLGVHTDVLKCCTTLHNFCLQHDVPAFIGEYIDQFCKKHEADGTFHEAVRSYYADADIDANAEYENSPLLDFYGATNGVP</sequence>
<keyword evidence="4" id="KW-0540">Nuclease</keyword>
<dbReference type="GO" id="GO:0046872">
    <property type="term" value="F:metal ion binding"/>
    <property type="evidence" value="ECO:0007669"/>
    <property type="project" value="UniProtKB-KW"/>
</dbReference>
<comment type="subcellular location">
    <subcellularLocation>
        <location evidence="2">Nucleus</location>
    </subcellularLocation>
</comment>
<feature type="domain" description="DDE Tnp4" evidence="8">
    <location>
        <begin position="211"/>
        <end position="368"/>
    </location>
</feature>
<dbReference type="InterPro" id="IPR045249">
    <property type="entry name" value="HARBI1-like"/>
</dbReference>
<reference evidence="9 10" key="1">
    <citation type="submission" date="2015-06" db="EMBL/GenBank/DDBJ databases">
        <title>Expansion of signal transduction pathways in fungi by whole-genome duplication.</title>
        <authorList>
            <consortium name="DOE Joint Genome Institute"/>
            <person name="Corrochano L.M."/>
            <person name="Kuo A."/>
            <person name="Marcet-Houben M."/>
            <person name="Polaino S."/>
            <person name="Salamov A."/>
            <person name="Villalobos J.M."/>
            <person name="Alvarez M.I."/>
            <person name="Avalos J."/>
            <person name="Benito E.P."/>
            <person name="Benoit I."/>
            <person name="Burger G."/>
            <person name="Camino L.P."/>
            <person name="Canovas D."/>
            <person name="Cerda-Olmedo E."/>
            <person name="Cheng J.-F."/>
            <person name="Dominguez A."/>
            <person name="Elias M."/>
            <person name="Eslava A.P."/>
            <person name="Glaser F."/>
            <person name="Grimwood J."/>
            <person name="Gutierrez G."/>
            <person name="Heitman J."/>
            <person name="Henrissat B."/>
            <person name="Iturriaga E.A."/>
            <person name="Lang B.F."/>
            <person name="Lavin J.L."/>
            <person name="Lee S."/>
            <person name="Li W."/>
            <person name="Lindquist E."/>
            <person name="Lopez-Garcia S."/>
            <person name="Luque E.M."/>
            <person name="Marcos A.T."/>
            <person name="Martin J."/>
            <person name="Mccluskey K."/>
            <person name="Medina H.R."/>
            <person name="Miralles-Duran A."/>
            <person name="Miyazaki A."/>
            <person name="Munoz-Torres E."/>
            <person name="Oguiza J.A."/>
            <person name="Ohm R."/>
            <person name="Olmedo M."/>
            <person name="Orejas M."/>
            <person name="Ortiz-Castellanos L."/>
            <person name="Pisabarro A.G."/>
            <person name="Rodriguez-Romero J."/>
            <person name="Ruiz-Herrera J."/>
            <person name="Ruiz-Vazquez R."/>
            <person name="Sanz C."/>
            <person name="Schackwitz W."/>
            <person name="Schmutz J."/>
            <person name="Shahriari M."/>
            <person name="Shelest E."/>
            <person name="Silva-Franco F."/>
            <person name="Soanes D."/>
            <person name="Syed K."/>
            <person name="Tagua V.G."/>
            <person name="Talbot N.J."/>
            <person name="Thon M."/>
            <person name="De Vries R.P."/>
            <person name="Wiebenga A."/>
            <person name="Yadav J.S."/>
            <person name="Braun E.L."/>
            <person name="Baker S."/>
            <person name="Garre V."/>
            <person name="Horwitz B."/>
            <person name="Torres-Martinez S."/>
            <person name="Idnurm A."/>
            <person name="Herrera-Estrella A."/>
            <person name="Gabaldon T."/>
            <person name="Grigoriev I.V."/>
        </authorList>
    </citation>
    <scope>NUCLEOTIDE SEQUENCE [LARGE SCALE GENOMIC DNA]</scope>
    <source>
        <strain evidence="9 10">CBS 277.49</strain>
    </source>
</reference>
<evidence type="ECO:0000313" key="9">
    <source>
        <dbReference type="EMBL" id="OAC98545.1"/>
    </source>
</evidence>
<dbReference type="STRING" id="747725.A0A168HA14"/>
<proteinExistence type="inferred from homology"/>
<keyword evidence="10" id="KW-1185">Reference proteome</keyword>
<dbReference type="PANTHER" id="PTHR22930">
    <property type="match status" value="1"/>
</dbReference>
<gene>
    <name evidence="9" type="ORF">MUCCIDRAFT_167622</name>
</gene>
<dbReference type="OrthoDB" id="2276543at2759"/>
<dbReference type="VEuPathDB" id="FungiDB:MUCCIDRAFT_167622"/>
<dbReference type="Proteomes" id="UP000077051">
    <property type="component" value="Unassembled WGS sequence"/>
</dbReference>
<keyword evidence="6" id="KW-0378">Hydrolase</keyword>
<dbReference type="PANTHER" id="PTHR22930:SF85">
    <property type="entry name" value="GH03217P-RELATED"/>
    <property type="match status" value="1"/>
</dbReference>
<comment type="caution">
    <text evidence="9">The sequence shown here is derived from an EMBL/GenBank/DDBJ whole genome shotgun (WGS) entry which is preliminary data.</text>
</comment>
<evidence type="ECO:0000256" key="3">
    <source>
        <dbReference type="ARBA" id="ARBA00006958"/>
    </source>
</evidence>
<comment type="cofactor">
    <cofactor evidence="1">
        <name>a divalent metal cation</name>
        <dbReference type="ChEBI" id="CHEBI:60240"/>
    </cofactor>
</comment>
<accession>A0A168HA14</accession>